<keyword evidence="3" id="KW-1185">Reference proteome</keyword>
<evidence type="ECO:0000313" key="2">
    <source>
        <dbReference type="EMBL" id="URZ09685.1"/>
    </source>
</evidence>
<dbReference type="PANTHER" id="PTHR48104:SF30">
    <property type="entry name" value="METACASPASE-1"/>
    <property type="match status" value="1"/>
</dbReference>
<dbReference type="InterPro" id="IPR050452">
    <property type="entry name" value="Metacaspase"/>
</dbReference>
<dbReference type="RefSeq" id="WP_207651331.1">
    <property type="nucleotide sequence ID" value="NZ_CP096983.1"/>
</dbReference>
<dbReference type="PANTHER" id="PTHR48104">
    <property type="entry name" value="METACASPASE-4"/>
    <property type="match status" value="1"/>
</dbReference>
<dbReference type="GO" id="GO:0005737">
    <property type="term" value="C:cytoplasm"/>
    <property type="evidence" value="ECO:0007669"/>
    <property type="project" value="TreeGrafter"/>
</dbReference>
<dbReference type="Gene3D" id="3.40.50.1460">
    <property type="match status" value="1"/>
</dbReference>
<dbReference type="GO" id="GO:0004197">
    <property type="term" value="F:cysteine-type endopeptidase activity"/>
    <property type="evidence" value="ECO:0007669"/>
    <property type="project" value="InterPro"/>
</dbReference>
<dbReference type="SUPFAM" id="SSF52129">
    <property type="entry name" value="Caspase-like"/>
    <property type="match status" value="1"/>
</dbReference>
<dbReference type="KEGG" id="crw:CROST_003780"/>
<dbReference type="AlphaFoldDB" id="A0A1S8LS64"/>
<dbReference type="STRING" id="84029.CROST_20670"/>
<proteinExistence type="predicted"/>
<accession>A0A1S8LS64</accession>
<dbReference type="EMBL" id="CP096983">
    <property type="protein sequence ID" value="URZ09685.1"/>
    <property type="molecule type" value="Genomic_DNA"/>
</dbReference>
<dbReference type="InterPro" id="IPR011600">
    <property type="entry name" value="Pept_C14_caspase"/>
</dbReference>
<sequence>MIRKALIIGLNNYPNAKLHGCINDAKRISNILTKNENGSPNFSVKLITDELKLVTKSELSESIEELFRGPSDVALMYFSGHGLLKSTGGYIVTPDYKRYDEGISMDYILSVANKSEASDKVIILDCCHSGAFGTPSIMGGNITQIANGVTILTSSRDTESSIEINGCGIFTSLLIDALNGGAADLRGKVTPGSLYSYVDEALGAWEQRPIFKTNVSKFTYIREVIPQVPLECLRKITTYFENPTDEYKLDPSYEFSSNDKIDKNVKIFKDLQKYQSVSLVVPVGADYMYFAAMNKKACKLTAKGYQYWRLVKENKI</sequence>
<organism evidence="2 3">
    <name type="scientific">Clostridium felsineum</name>
    <dbReference type="NCBI Taxonomy" id="36839"/>
    <lineage>
        <taxon>Bacteria</taxon>
        <taxon>Bacillati</taxon>
        <taxon>Bacillota</taxon>
        <taxon>Clostridia</taxon>
        <taxon>Eubacteriales</taxon>
        <taxon>Clostridiaceae</taxon>
        <taxon>Clostridium</taxon>
    </lineage>
</organism>
<dbReference type="GO" id="GO:0006508">
    <property type="term" value="P:proteolysis"/>
    <property type="evidence" value="ECO:0007669"/>
    <property type="project" value="InterPro"/>
</dbReference>
<dbReference type="InterPro" id="IPR029030">
    <property type="entry name" value="Caspase-like_dom_sf"/>
</dbReference>
<evidence type="ECO:0000259" key="1">
    <source>
        <dbReference type="Pfam" id="PF00656"/>
    </source>
</evidence>
<dbReference type="Pfam" id="PF00656">
    <property type="entry name" value="Peptidase_C14"/>
    <property type="match status" value="1"/>
</dbReference>
<feature type="domain" description="Peptidase C14 caspase" evidence="1">
    <location>
        <begin position="3"/>
        <end position="213"/>
    </location>
</feature>
<dbReference type="Proteomes" id="UP000190951">
    <property type="component" value="Chromosome"/>
</dbReference>
<protein>
    <recommendedName>
        <fullName evidence="1">Peptidase C14 caspase domain-containing protein</fullName>
    </recommendedName>
</protein>
<evidence type="ECO:0000313" key="3">
    <source>
        <dbReference type="Proteomes" id="UP000190951"/>
    </source>
</evidence>
<gene>
    <name evidence="2" type="ORF">CROST_003780</name>
</gene>
<name>A0A1S8LS64_9CLOT</name>
<reference evidence="2 3" key="1">
    <citation type="submission" date="2022-04" db="EMBL/GenBank/DDBJ databases">
        <title>Genome sequence of C. roseum typestrain.</title>
        <authorList>
            <person name="Poehlein A."/>
            <person name="Schoch T."/>
            <person name="Duerre P."/>
            <person name="Daniel R."/>
        </authorList>
    </citation>
    <scope>NUCLEOTIDE SEQUENCE [LARGE SCALE GENOMIC DNA]</scope>
    <source>
        <strain evidence="2 3">DSM 7320</strain>
    </source>
</reference>